<reference evidence="1 2" key="1">
    <citation type="submission" date="2023-07" db="EMBL/GenBank/DDBJ databases">
        <title>Sequencing the genomes of 1000 actinobacteria strains.</title>
        <authorList>
            <person name="Klenk H.-P."/>
        </authorList>
    </citation>
    <scope>NUCLEOTIDE SEQUENCE [LARGE SCALE GENOMIC DNA]</scope>
    <source>
        <strain evidence="1 2">DSM 14785</strain>
    </source>
</reference>
<organism evidence="1 2">
    <name type="scientific">Cellulomonas iranensis</name>
    <dbReference type="NCBI Taxonomy" id="76862"/>
    <lineage>
        <taxon>Bacteria</taxon>
        <taxon>Bacillati</taxon>
        <taxon>Actinomycetota</taxon>
        <taxon>Actinomycetes</taxon>
        <taxon>Micrococcales</taxon>
        <taxon>Cellulomonadaceae</taxon>
        <taxon>Cellulomonas</taxon>
    </lineage>
</organism>
<comment type="caution">
    <text evidence="1">The sequence shown here is derived from an EMBL/GenBank/DDBJ whole genome shotgun (WGS) entry which is preliminary data.</text>
</comment>
<dbReference type="EMBL" id="JAUSVM010000001">
    <property type="protein sequence ID" value="MDQ0424565.1"/>
    <property type="molecule type" value="Genomic_DNA"/>
</dbReference>
<sequence length="477" mass="51760">MADKDAPPIDTTRPPTGELAARRLVEALVRTDDRAERHYLEVKSDIDLTRTLGAAKVAKFILGAANRSVELANRAFGGYGVMVIGVAPGVAPGIPAIEIGEIEERVRPFVTASGPGWDVVRVPVSSDRDVLLVLVDPPVAGQDPFLCWRDFSPSEKSEQKYSLRNGGLYIRAEGSTRPATAEEIAALIQRGKTSHPSVDIEVTLVGTAVRPAVDPGFLGAHVTKVAAALLRKLPDEEPPVERPVHSLTELAAVSSLREALRSNVPLMNPLVGRAIPEDRAREDYVASVRAWEVKAQDAISNFLDALLARAAEPVIVRVANRADTFLEDVELSIHLEGDVEGLEPREAAISRSDWPPRPPRAWGPRPEPSPWATMPGPSMYVPSLPSAYTPPDFSWSNGGSINGTWSIGDLRPREEVEAFPDETFVVVVRDPGMATVRGTWTLTSRGHHRVYEGEMTLAIDEAPDVSEVIETHLDNLG</sequence>
<keyword evidence="2" id="KW-1185">Reference proteome</keyword>
<protein>
    <recommendedName>
        <fullName evidence="3">Schlafen AlbA-2 domain-containing protein</fullName>
    </recommendedName>
</protein>
<evidence type="ECO:0000313" key="1">
    <source>
        <dbReference type="EMBL" id="MDQ0424565.1"/>
    </source>
</evidence>
<evidence type="ECO:0008006" key="3">
    <source>
        <dbReference type="Google" id="ProtNLM"/>
    </source>
</evidence>
<dbReference type="Proteomes" id="UP001240250">
    <property type="component" value="Unassembled WGS sequence"/>
</dbReference>
<name>A0ABU0GGT5_9CELL</name>
<gene>
    <name evidence="1" type="ORF">JO380_000946</name>
</gene>
<accession>A0ABU0GGT5</accession>
<dbReference type="RefSeq" id="WP_070318615.1">
    <property type="nucleotide sequence ID" value="NZ_JAUSVM010000001.1"/>
</dbReference>
<evidence type="ECO:0000313" key="2">
    <source>
        <dbReference type="Proteomes" id="UP001240250"/>
    </source>
</evidence>
<proteinExistence type="predicted"/>